<evidence type="ECO:0000313" key="2">
    <source>
        <dbReference type="EMBL" id="ADL19142.1"/>
    </source>
</evidence>
<dbReference type="AlphaFoldDB" id="D9Q1F4"/>
<sequence length="102" mass="10814">MNAAAWFLIGFLIILVGMFIIVAAGVYEAYRQSSQAKGQVQAGGVVMIGPIPIVFGTSWKMAIIAMVLAIVLIVISIALMLLARGMTLPRAESLAALLLRPT</sequence>
<organism evidence="2 3">
    <name type="scientific">Acidilobus saccharovorans (strain DSM 16705 / JCM 18335 / VKM B-2471 / 345-15)</name>
    <dbReference type="NCBI Taxonomy" id="666510"/>
    <lineage>
        <taxon>Archaea</taxon>
        <taxon>Thermoproteota</taxon>
        <taxon>Thermoprotei</taxon>
        <taxon>Acidilobales</taxon>
        <taxon>Acidilobaceae</taxon>
        <taxon>Acidilobus</taxon>
    </lineage>
</organism>
<proteinExistence type="predicted"/>
<dbReference type="Proteomes" id="UP000000346">
    <property type="component" value="Chromosome"/>
</dbReference>
<dbReference type="Pfam" id="PF01998">
    <property type="entry name" value="DUF131"/>
    <property type="match status" value="1"/>
</dbReference>
<dbReference type="RefSeq" id="WP_013266654.1">
    <property type="nucleotide sequence ID" value="NC_014374.1"/>
</dbReference>
<dbReference type="NCBIfam" id="TIGR00304">
    <property type="entry name" value="TIGR00304 family membrane protein"/>
    <property type="match status" value="1"/>
</dbReference>
<gene>
    <name evidence="2" type="ordered locus">ASAC_0736</name>
</gene>
<dbReference type="HOGENOM" id="CLU_149108_3_1_2"/>
<dbReference type="OrthoDB" id="86094at2157"/>
<keyword evidence="3" id="KW-1185">Reference proteome</keyword>
<protein>
    <recommendedName>
        <fullName evidence="4">DUF131 domain-containing protein</fullName>
    </recommendedName>
</protein>
<evidence type="ECO:0008006" key="4">
    <source>
        <dbReference type="Google" id="ProtNLM"/>
    </source>
</evidence>
<dbReference type="InterPro" id="IPR002849">
    <property type="entry name" value="DUF131"/>
</dbReference>
<evidence type="ECO:0000256" key="1">
    <source>
        <dbReference type="SAM" id="Phobius"/>
    </source>
</evidence>
<dbReference type="GeneID" id="9498969"/>
<dbReference type="EMBL" id="CP001742">
    <property type="protein sequence ID" value="ADL19142.1"/>
    <property type="molecule type" value="Genomic_DNA"/>
</dbReference>
<name>D9Q1F4_ACIS3</name>
<keyword evidence="1" id="KW-0472">Membrane</keyword>
<feature type="transmembrane region" description="Helical" evidence="1">
    <location>
        <begin position="39"/>
        <end position="55"/>
    </location>
</feature>
<feature type="transmembrane region" description="Helical" evidence="1">
    <location>
        <begin position="6"/>
        <end position="27"/>
    </location>
</feature>
<keyword evidence="1" id="KW-1133">Transmembrane helix</keyword>
<dbReference type="InParanoid" id="D9Q1F4"/>
<reference evidence="2 3" key="1">
    <citation type="journal article" date="2010" name="Appl. Environ. Microbiol.">
        <title>The genome sequence of the crenarchaeon Acidilobus saccharovorans supports a new order, Acidilobales, and suggests an important ecological role in terrestrial acidic hot springs.</title>
        <authorList>
            <person name="Mardanov A.V."/>
            <person name="Svetlitchnyi V.A."/>
            <person name="Beletsky A.V."/>
            <person name="Prokofeva M.I."/>
            <person name="Bonch-Osmolovskaya E.A."/>
            <person name="Ravin N.V."/>
            <person name="Skryabin K.G."/>
        </authorList>
    </citation>
    <scope>NUCLEOTIDE SEQUENCE [LARGE SCALE GENOMIC DNA]</scope>
    <source>
        <strain evidence="3">DSM 16705 / JCM 18335 / VKM B-2471 / 345-15</strain>
    </source>
</reference>
<keyword evidence="1" id="KW-0812">Transmembrane</keyword>
<accession>D9Q1F4</accession>
<dbReference type="eggNOG" id="arCOG02718">
    <property type="taxonomic scope" value="Archaea"/>
</dbReference>
<dbReference type="KEGG" id="asc:ASAC_0736"/>
<dbReference type="STRING" id="666510.ASAC_0736"/>
<evidence type="ECO:0000313" key="3">
    <source>
        <dbReference type="Proteomes" id="UP000000346"/>
    </source>
</evidence>
<feature type="transmembrane region" description="Helical" evidence="1">
    <location>
        <begin position="61"/>
        <end position="83"/>
    </location>
</feature>